<evidence type="ECO:0000313" key="1">
    <source>
        <dbReference type="EMBL" id="PQJ96149.1"/>
    </source>
</evidence>
<protein>
    <recommendedName>
        <fullName evidence="3">DUF4160 domain-containing protein</fullName>
    </recommendedName>
</protein>
<dbReference type="AlphaFoldDB" id="A0A2S7XQY5"/>
<gene>
    <name evidence="1" type="ORF">CXB77_10100</name>
</gene>
<accession>A0A2S7XQY5</accession>
<dbReference type="EMBL" id="PPGH01000035">
    <property type="protein sequence ID" value="PQJ96149.1"/>
    <property type="molecule type" value="Genomic_DNA"/>
</dbReference>
<keyword evidence="2" id="KW-1185">Reference proteome</keyword>
<dbReference type="Pfam" id="PF13711">
    <property type="entry name" value="DUF4160"/>
    <property type="match status" value="1"/>
</dbReference>
<reference evidence="1 2" key="1">
    <citation type="submission" date="2018-01" db="EMBL/GenBank/DDBJ databases">
        <title>The complete genome sequence of Chromatium okenii LaCa, a purple sulfur bacterium with a turbulent life.</title>
        <authorList>
            <person name="Luedin S.M."/>
            <person name="Liechti N."/>
            <person name="Storelli N."/>
            <person name="Danza F."/>
            <person name="Wittwer M."/>
            <person name="Pothier J.F."/>
            <person name="Tonolla M.A."/>
        </authorList>
    </citation>
    <scope>NUCLEOTIDE SEQUENCE [LARGE SCALE GENOMIC DNA]</scope>
    <source>
        <strain evidence="1 2">LaCa</strain>
    </source>
</reference>
<name>A0A2S7XQY5_9GAMM</name>
<proteinExistence type="predicted"/>
<evidence type="ECO:0008006" key="3">
    <source>
        <dbReference type="Google" id="ProtNLM"/>
    </source>
</evidence>
<comment type="caution">
    <text evidence="1">The sequence shown here is derived from an EMBL/GenBank/DDBJ whole genome shotgun (WGS) entry which is preliminary data.</text>
</comment>
<dbReference type="OrthoDB" id="122670at2"/>
<dbReference type="Proteomes" id="UP000239936">
    <property type="component" value="Unassembled WGS sequence"/>
</dbReference>
<dbReference type="RefSeq" id="WP_105073780.1">
    <property type="nucleotide sequence ID" value="NZ_PPGH01000035.1"/>
</dbReference>
<evidence type="ECO:0000313" key="2">
    <source>
        <dbReference type="Proteomes" id="UP000239936"/>
    </source>
</evidence>
<organism evidence="1 2">
    <name type="scientific">Chromatium okenii</name>
    <dbReference type="NCBI Taxonomy" id="61644"/>
    <lineage>
        <taxon>Bacteria</taxon>
        <taxon>Pseudomonadati</taxon>
        <taxon>Pseudomonadota</taxon>
        <taxon>Gammaproteobacteria</taxon>
        <taxon>Chromatiales</taxon>
        <taxon>Chromatiaceae</taxon>
        <taxon>Chromatium</taxon>
    </lineage>
</organism>
<sequence length="76" mass="8984">MPTLLNQNGFKFIFYANEHPPHHVHVLKGDTWAKIEMRTAQVITSTLKPKDEKMAVALVKQHQHTFLEVWNDWFSR</sequence>
<dbReference type="InterPro" id="IPR025427">
    <property type="entry name" value="DUF4160"/>
</dbReference>